<dbReference type="PANTHER" id="PTHR45008">
    <property type="entry name" value="PTS SYSTEM GLUCOSE-SPECIFIC EIIA COMPONENT"/>
    <property type="match status" value="1"/>
</dbReference>
<evidence type="ECO:0000313" key="9">
    <source>
        <dbReference type="Proteomes" id="UP000326671"/>
    </source>
</evidence>
<evidence type="ECO:0000256" key="5">
    <source>
        <dbReference type="ARBA" id="ARBA00022683"/>
    </source>
</evidence>
<dbReference type="InterPro" id="IPR001127">
    <property type="entry name" value="PTS_EIIA_1_perm"/>
</dbReference>
<dbReference type="PROSITE" id="PS51093">
    <property type="entry name" value="PTS_EIIA_TYPE_1"/>
    <property type="match status" value="1"/>
</dbReference>
<dbReference type="RefSeq" id="WP_150438492.1">
    <property type="nucleotide sequence ID" value="NZ_VYKL01000007.1"/>
</dbReference>
<evidence type="ECO:0000256" key="1">
    <source>
        <dbReference type="ARBA" id="ARBA00004496"/>
    </source>
</evidence>
<comment type="caution">
    <text evidence="8">The sequence shown here is derived from an EMBL/GenBank/DDBJ whole genome shotgun (WGS) entry which is preliminary data.</text>
</comment>
<dbReference type="PROSITE" id="PS00371">
    <property type="entry name" value="PTS_EIIA_TYPE_1_HIS"/>
    <property type="match status" value="1"/>
</dbReference>
<keyword evidence="4" id="KW-0808">Transferase</keyword>
<dbReference type="PANTHER" id="PTHR45008:SF1">
    <property type="entry name" value="PTS SYSTEM GLUCOSE-SPECIFIC EIIA COMPONENT"/>
    <property type="match status" value="1"/>
</dbReference>
<keyword evidence="3 8" id="KW-0762">Sugar transport</keyword>
<dbReference type="Gene3D" id="2.70.70.10">
    <property type="entry name" value="Glucose Permease (Domain IIA)"/>
    <property type="match status" value="1"/>
</dbReference>
<dbReference type="Pfam" id="PF00358">
    <property type="entry name" value="PTS_EIIA_1"/>
    <property type="match status" value="1"/>
</dbReference>
<dbReference type="InterPro" id="IPR050890">
    <property type="entry name" value="PTS_EIIA_component"/>
</dbReference>
<evidence type="ECO:0000313" key="8">
    <source>
        <dbReference type="EMBL" id="KAA9029973.1"/>
    </source>
</evidence>
<dbReference type="NCBIfam" id="TIGR00830">
    <property type="entry name" value="PTBA"/>
    <property type="match status" value="1"/>
</dbReference>
<feature type="domain" description="PTS EIIA type-1" evidence="7">
    <location>
        <begin position="45"/>
        <end position="149"/>
    </location>
</feature>
<evidence type="ECO:0000256" key="3">
    <source>
        <dbReference type="ARBA" id="ARBA00022597"/>
    </source>
</evidence>
<keyword evidence="5" id="KW-0598">Phosphotransferase system</keyword>
<keyword evidence="6" id="KW-0418">Kinase</keyword>
<evidence type="ECO:0000256" key="2">
    <source>
        <dbReference type="ARBA" id="ARBA00022448"/>
    </source>
</evidence>
<evidence type="ECO:0000256" key="6">
    <source>
        <dbReference type="ARBA" id="ARBA00022777"/>
    </source>
</evidence>
<accession>A0A5J5I4I6</accession>
<evidence type="ECO:0000259" key="7">
    <source>
        <dbReference type="PROSITE" id="PS51093"/>
    </source>
</evidence>
<dbReference type="GO" id="GO:0009401">
    <property type="term" value="P:phosphoenolpyruvate-dependent sugar phosphotransferase system"/>
    <property type="evidence" value="ECO:0007669"/>
    <property type="project" value="UniProtKB-KW"/>
</dbReference>
<keyword evidence="9" id="KW-1185">Reference proteome</keyword>
<organism evidence="8 9">
    <name type="scientific">Niallia endozanthoxylica</name>
    <dbReference type="NCBI Taxonomy" id="2036016"/>
    <lineage>
        <taxon>Bacteria</taxon>
        <taxon>Bacillati</taxon>
        <taxon>Bacillota</taxon>
        <taxon>Bacilli</taxon>
        <taxon>Bacillales</taxon>
        <taxon>Bacillaceae</taxon>
        <taxon>Niallia</taxon>
    </lineage>
</organism>
<sequence>MFGLFKRKNKEAASTTKIQEEKAEKALDFIMPIEGRIIAITEVEDPVFSEKMMGDGFAIIPEAGLVISPVDGEIINVFPTKHAMGIRSKEGFEFLIHVGLETVNLKGEGFTALVSDGDCIEKGQELLKFDLDYIKKNATSSVVPIIFTDNTKIHVKKLGKVKQGESDILSFE</sequence>
<name>A0A5J5I4I6_9BACI</name>
<dbReference type="OrthoDB" id="92465at2"/>
<dbReference type="GO" id="GO:0016301">
    <property type="term" value="F:kinase activity"/>
    <property type="evidence" value="ECO:0007669"/>
    <property type="project" value="UniProtKB-KW"/>
</dbReference>
<proteinExistence type="predicted"/>
<evidence type="ECO:0000256" key="4">
    <source>
        <dbReference type="ARBA" id="ARBA00022679"/>
    </source>
</evidence>
<dbReference type="InterPro" id="IPR011055">
    <property type="entry name" value="Dup_hybrid_motif"/>
</dbReference>
<comment type="subcellular location">
    <subcellularLocation>
        <location evidence="1">Cytoplasm</location>
    </subcellularLocation>
</comment>
<dbReference type="FunFam" id="2.70.70.10:FF:000001">
    <property type="entry name" value="PTS system glucose-specific IIA component"/>
    <property type="match status" value="1"/>
</dbReference>
<reference evidence="8 9" key="1">
    <citation type="submission" date="2019-09" db="EMBL/GenBank/DDBJ databases">
        <title>Whole genome sequences of isolates from the Mars Exploration Rovers.</title>
        <authorList>
            <person name="Seuylemezian A."/>
            <person name="Vaishampayan P."/>
        </authorList>
    </citation>
    <scope>NUCLEOTIDE SEQUENCE [LARGE SCALE GENOMIC DNA]</scope>
    <source>
        <strain evidence="8 9">MER_TA_151</strain>
    </source>
</reference>
<dbReference type="SUPFAM" id="SSF51261">
    <property type="entry name" value="Duplicated hybrid motif"/>
    <property type="match status" value="1"/>
</dbReference>
<dbReference type="AlphaFoldDB" id="A0A5J5I4I6"/>
<protein>
    <submittedName>
        <fullName evidence="8">PTS glucose transporter subunit IIA</fullName>
    </submittedName>
</protein>
<dbReference type="Proteomes" id="UP000326671">
    <property type="component" value="Unassembled WGS sequence"/>
</dbReference>
<gene>
    <name evidence="8" type="ORF">F4V44_02920</name>
</gene>
<dbReference type="GO" id="GO:0005737">
    <property type="term" value="C:cytoplasm"/>
    <property type="evidence" value="ECO:0007669"/>
    <property type="project" value="UniProtKB-SubCell"/>
</dbReference>
<keyword evidence="2" id="KW-0813">Transport</keyword>
<dbReference type="EMBL" id="VYKL01000007">
    <property type="protein sequence ID" value="KAA9029973.1"/>
    <property type="molecule type" value="Genomic_DNA"/>
</dbReference>